<evidence type="ECO:0000256" key="5">
    <source>
        <dbReference type="ARBA" id="ARBA00022679"/>
    </source>
</evidence>
<dbReference type="InterPro" id="IPR029063">
    <property type="entry name" value="SAM-dependent_MTases_sf"/>
</dbReference>
<dbReference type="GO" id="GO:0005737">
    <property type="term" value="C:cytoplasm"/>
    <property type="evidence" value="ECO:0007669"/>
    <property type="project" value="TreeGrafter"/>
</dbReference>
<feature type="region of interest" description="Disordered" evidence="13">
    <location>
        <begin position="361"/>
        <end position="437"/>
    </location>
</feature>
<dbReference type="EMBL" id="MCGR01000084">
    <property type="protein sequence ID" value="ORY56804.1"/>
    <property type="molecule type" value="Genomic_DNA"/>
</dbReference>
<dbReference type="PANTHER" id="PTHR21404">
    <property type="entry name" value="HEN1"/>
    <property type="match status" value="1"/>
</dbReference>
<comment type="similarity">
    <text evidence="2">Belongs to the methyltransferase superfamily. HEN1 family.</text>
</comment>
<dbReference type="Proteomes" id="UP000193467">
    <property type="component" value="Unassembled WGS sequence"/>
</dbReference>
<evidence type="ECO:0000256" key="9">
    <source>
        <dbReference type="ARBA" id="ARBA00022884"/>
    </source>
</evidence>
<dbReference type="GO" id="GO:0003723">
    <property type="term" value="F:RNA binding"/>
    <property type="evidence" value="ECO:0007669"/>
    <property type="project" value="UniProtKB-KW"/>
</dbReference>
<dbReference type="GO" id="GO:0001510">
    <property type="term" value="P:RNA methylation"/>
    <property type="evidence" value="ECO:0007669"/>
    <property type="project" value="InterPro"/>
</dbReference>
<feature type="compositionally biased region" description="Low complexity" evidence="13">
    <location>
        <begin position="427"/>
        <end position="437"/>
    </location>
</feature>
<dbReference type="PANTHER" id="PTHR21404:SF3">
    <property type="entry name" value="SMALL RNA 2'-O-METHYLTRANSFERASE"/>
    <property type="match status" value="1"/>
</dbReference>
<dbReference type="Gene3D" id="3.40.50.150">
    <property type="entry name" value="Vaccinia Virus protein VP39"/>
    <property type="match status" value="1"/>
</dbReference>
<evidence type="ECO:0000256" key="1">
    <source>
        <dbReference type="ARBA" id="ARBA00001946"/>
    </source>
</evidence>
<comment type="cofactor">
    <cofactor evidence="1">
        <name>Mg(2+)</name>
        <dbReference type="ChEBI" id="CHEBI:18420"/>
    </cofactor>
</comment>
<evidence type="ECO:0000313" key="15">
    <source>
        <dbReference type="Proteomes" id="UP000193467"/>
    </source>
</evidence>
<evidence type="ECO:0000256" key="6">
    <source>
        <dbReference type="ARBA" id="ARBA00022691"/>
    </source>
</evidence>
<feature type="region of interest" description="Disordered" evidence="13">
    <location>
        <begin position="149"/>
        <end position="171"/>
    </location>
</feature>
<keyword evidence="9" id="KW-0694">RNA-binding</keyword>
<feature type="region of interest" description="Disordered" evidence="13">
    <location>
        <begin position="85"/>
        <end position="109"/>
    </location>
</feature>
<evidence type="ECO:0000313" key="14">
    <source>
        <dbReference type="EMBL" id="ORY56804.1"/>
    </source>
</evidence>
<dbReference type="GO" id="GO:0005634">
    <property type="term" value="C:nucleus"/>
    <property type="evidence" value="ECO:0007669"/>
    <property type="project" value="TreeGrafter"/>
</dbReference>
<dbReference type="AlphaFoldDB" id="A0A1Y2DCD9"/>
<name>A0A1Y2DCD9_9BASI</name>
<keyword evidence="4" id="KW-0489">Methyltransferase</keyword>
<evidence type="ECO:0000256" key="8">
    <source>
        <dbReference type="ARBA" id="ARBA00022842"/>
    </source>
</evidence>
<reference evidence="14 15" key="1">
    <citation type="submission" date="2016-07" db="EMBL/GenBank/DDBJ databases">
        <title>Pervasive Adenine N6-methylation of Active Genes in Fungi.</title>
        <authorList>
            <consortium name="DOE Joint Genome Institute"/>
            <person name="Mondo S.J."/>
            <person name="Dannebaum R.O."/>
            <person name="Kuo R.C."/>
            <person name="Labutti K."/>
            <person name="Haridas S."/>
            <person name="Kuo A."/>
            <person name="Salamov A."/>
            <person name="Ahrendt S.R."/>
            <person name="Lipzen A."/>
            <person name="Sullivan W."/>
            <person name="Andreopoulos W.B."/>
            <person name="Clum A."/>
            <person name="Lindquist E."/>
            <person name="Daum C."/>
            <person name="Ramamoorthy G.K."/>
            <person name="Gryganskyi A."/>
            <person name="Culley D."/>
            <person name="Magnuson J.K."/>
            <person name="James T.Y."/>
            <person name="O'Malley M.A."/>
            <person name="Stajich J.E."/>
            <person name="Spatafora J.W."/>
            <person name="Visel A."/>
            <person name="Grigoriev I.V."/>
        </authorList>
    </citation>
    <scope>NUCLEOTIDE SEQUENCE [LARGE SCALE GENOMIC DNA]</scope>
    <source>
        <strain evidence="14 15">62-1032</strain>
    </source>
</reference>
<feature type="compositionally biased region" description="Low complexity" evidence="13">
    <location>
        <begin position="95"/>
        <end position="108"/>
    </location>
</feature>
<dbReference type="InParanoid" id="A0A1Y2DCD9"/>
<protein>
    <recommendedName>
        <fullName evidence="3">Small RNA 2'-O-methyltransferase</fullName>
        <ecNumber evidence="11">2.1.1.386</ecNumber>
    </recommendedName>
</protein>
<proteinExistence type="inferred from homology"/>
<dbReference type="SUPFAM" id="SSF53335">
    <property type="entry name" value="S-adenosyl-L-methionine-dependent methyltransferases"/>
    <property type="match status" value="1"/>
</dbReference>
<evidence type="ECO:0000256" key="13">
    <source>
        <dbReference type="SAM" id="MobiDB-lite"/>
    </source>
</evidence>
<feature type="compositionally biased region" description="Basic and acidic residues" evidence="13">
    <location>
        <begin position="160"/>
        <end position="171"/>
    </location>
</feature>
<dbReference type="InterPro" id="IPR026610">
    <property type="entry name" value="Hen1"/>
</dbReference>
<sequence>MVTDDLQNLSLEDSQPTSLPPQPSLSDPSSNKASAPFFFPPLWLARRTACISALRKEGIRSVVELGCGPGAVLSLLTQPAEHLDEFPSLYPPEPYSSSPSSPSVSSPSAIARSQKLQVLRSIPRRNPTENELHLRKVIGVDIRADSLQQAAKVVEPPAPTERREGESWSPRQQERWEGLSVQLYEGGLEVYNEALENVEAVIATEVLEHLTPNAFKKFPSTVLGLYGPRLCIVTTPNHEFNPYFVASGKEEETLHRFVDPTGRTNRVFRDEDHQFEMTREEFEEWATKAADDYDYTVSFSGVGSLAGYFNTSSRSSIPFPPPSLSAHPALINSPASLAVPDNPSTFYATQIATFRKIIPNEAERSPRSHRPTPLPFFSSPLSSPNIPLPGSPTSPTTALPSDPSAPTGRPSFFSRQSTSPTPHKLVHSVSHPAHPSASASAPLSIILRHLKTVLRDSGDGEGGITLRRAWGNDELRELCGGTIGNIVDAVLEEDEREMEWEFELVEGKEGYEALRIVWLAFEKGEGGLGSVTESREEEEEEEDEVEDPDYGDVDEALGDWEGEADDGWAPAESASAPSFIRPGGWR</sequence>
<evidence type="ECO:0000256" key="3">
    <source>
        <dbReference type="ARBA" id="ARBA00021330"/>
    </source>
</evidence>
<feature type="compositionally biased region" description="Low complexity" evidence="13">
    <location>
        <begin position="375"/>
        <end position="385"/>
    </location>
</feature>
<evidence type="ECO:0000256" key="11">
    <source>
        <dbReference type="ARBA" id="ARBA00035025"/>
    </source>
</evidence>
<dbReference type="GO" id="GO:0090486">
    <property type="term" value="F:small RNA 2'-O-methyltransferase activity"/>
    <property type="evidence" value="ECO:0007669"/>
    <property type="project" value="UniProtKB-EC"/>
</dbReference>
<evidence type="ECO:0000256" key="4">
    <source>
        <dbReference type="ARBA" id="ARBA00022603"/>
    </source>
</evidence>
<feature type="region of interest" description="Disordered" evidence="13">
    <location>
        <begin position="527"/>
        <end position="586"/>
    </location>
</feature>
<dbReference type="EC" id="2.1.1.386" evidence="11"/>
<keyword evidence="7" id="KW-0479">Metal-binding</keyword>
<comment type="caution">
    <text evidence="14">The sequence shown here is derived from an EMBL/GenBank/DDBJ whole genome shotgun (WGS) entry which is preliminary data.</text>
</comment>
<evidence type="ECO:0000256" key="10">
    <source>
        <dbReference type="ARBA" id="ARBA00023158"/>
    </source>
</evidence>
<dbReference type="GO" id="GO:0030422">
    <property type="term" value="P:siRNA processing"/>
    <property type="evidence" value="ECO:0007669"/>
    <property type="project" value="TreeGrafter"/>
</dbReference>
<feature type="compositionally biased region" description="Acidic residues" evidence="13">
    <location>
        <begin position="535"/>
        <end position="566"/>
    </location>
</feature>
<feature type="region of interest" description="Disordered" evidence="13">
    <location>
        <begin position="1"/>
        <end position="32"/>
    </location>
</feature>
<keyword evidence="6" id="KW-0949">S-adenosyl-L-methionine</keyword>
<gene>
    <name evidence="14" type="ORF">BCR35DRAFT_284068</name>
</gene>
<evidence type="ECO:0000256" key="12">
    <source>
        <dbReference type="ARBA" id="ARBA00048418"/>
    </source>
</evidence>
<evidence type="ECO:0000256" key="2">
    <source>
        <dbReference type="ARBA" id="ARBA00009026"/>
    </source>
</evidence>
<keyword evidence="8" id="KW-0460">Magnesium</keyword>
<comment type="catalytic activity">
    <reaction evidence="12">
        <text>small RNA 3'-end nucleotide + S-adenosyl-L-methionine = small RNA 3'-end 2'-O-methylnucleotide + S-adenosyl-L-homocysteine + H(+)</text>
        <dbReference type="Rhea" id="RHEA:37887"/>
        <dbReference type="Rhea" id="RHEA-COMP:10415"/>
        <dbReference type="Rhea" id="RHEA-COMP:10416"/>
        <dbReference type="ChEBI" id="CHEBI:15378"/>
        <dbReference type="ChEBI" id="CHEBI:57856"/>
        <dbReference type="ChEBI" id="CHEBI:59789"/>
        <dbReference type="ChEBI" id="CHEBI:74896"/>
        <dbReference type="ChEBI" id="CHEBI:74898"/>
        <dbReference type="EC" id="2.1.1.386"/>
    </reaction>
</comment>
<keyword evidence="10" id="KW-0943">RNA-mediated gene silencing</keyword>
<feature type="compositionally biased region" description="Polar residues" evidence="13">
    <location>
        <begin position="1"/>
        <end position="12"/>
    </location>
</feature>
<organism evidence="14 15">
    <name type="scientific">Leucosporidium creatinivorum</name>
    <dbReference type="NCBI Taxonomy" id="106004"/>
    <lineage>
        <taxon>Eukaryota</taxon>
        <taxon>Fungi</taxon>
        <taxon>Dikarya</taxon>
        <taxon>Basidiomycota</taxon>
        <taxon>Pucciniomycotina</taxon>
        <taxon>Microbotryomycetes</taxon>
        <taxon>Leucosporidiales</taxon>
        <taxon>Leucosporidium</taxon>
    </lineage>
</organism>
<keyword evidence="15" id="KW-1185">Reference proteome</keyword>
<dbReference type="GO" id="GO:0046872">
    <property type="term" value="F:metal ion binding"/>
    <property type="evidence" value="ECO:0007669"/>
    <property type="project" value="UniProtKB-KW"/>
</dbReference>
<accession>A0A1Y2DCD9</accession>
<dbReference type="OrthoDB" id="2154311at2759"/>
<evidence type="ECO:0000256" key="7">
    <source>
        <dbReference type="ARBA" id="ARBA00022723"/>
    </source>
</evidence>
<keyword evidence="5" id="KW-0808">Transferase</keyword>